<proteinExistence type="predicted"/>
<evidence type="ECO:0000313" key="2">
    <source>
        <dbReference type="WBParaSite" id="nRc.2.0.1.t00216-RA"/>
    </source>
</evidence>
<evidence type="ECO:0000313" key="1">
    <source>
        <dbReference type="Proteomes" id="UP000887565"/>
    </source>
</evidence>
<sequence>MNQQQARTNCLSLLKSDSSIFPSSKSFDKEILAKLTSICSSDGHSPGRETLFCSNFTSSNVNLINWSQFQSIPILMQIGQYLKVDYGILLSKYDRNFLESNRKISTDFRVNVEYRSSNSIRKIEVDILRQPVRNVSSYCNYKIHILSPEFKNQKKS</sequence>
<dbReference type="WBParaSite" id="nRc.2.0.1.t00216-RA">
    <property type="protein sequence ID" value="nRc.2.0.1.t00216-RA"/>
    <property type="gene ID" value="nRc.2.0.1.g00216"/>
</dbReference>
<reference evidence="2" key="1">
    <citation type="submission" date="2022-11" db="UniProtKB">
        <authorList>
            <consortium name="WormBaseParasite"/>
        </authorList>
    </citation>
    <scope>IDENTIFICATION</scope>
</reference>
<dbReference type="Proteomes" id="UP000887565">
    <property type="component" value="Unplaced"/>
</dbReference>
<keyword evidence="1" id="KW-1185">Reference proteome</keyword>
<dbReference type="AlphaFoldDB" id="A0A915HDT2"/>
<name>A0A915HDT2_ROMCU</name>
<organism evidence="1 2">
    <name type="scientific">Romanomermis culicivorax</name>
    <name type="common">Nematode worm</name>
    <dbReference type="NCBI Taxonomy" id="13658"/>
    <lineage>
        <taxon>Eukaryota</taxon>
        <taxon>Metazoa</taxon>
        <taxon>Ecdysozoa</taxon>
        <taxon>Nematoda</taxon>
        <taxon>Enoplea</taxon>
        <taxon>Dorylaimia</taxon>
        <taxon>Mermithida</taxon>
        <taxon>Mermithoidea</taxon>
        <taxon>Mermithidae</taxon>
        <taxon>Romanomermis</taxon>
    </lineage>
</organism>
<accession>A0A915HDT2</accession>
<protein>
    <submittedName>
        <fullName evidence="2">Uncharacterized protein</fullName>
    </submittedName>
</protein>